<evidence type="ECO:0000256" key="1">
    <source>
        <dbReference type="SAM" id="SignalP"/>
    </source>
</evidence>
<keyword evidence="4" id="KW-1185">Reference proteome</keyword>
<dbReference type="Proteomes" id="UP000275137">
    <property type="component" value="Unassembled WGS sequence"/>
</dbReference>
<dbReference type="NCBIfam" id="TIGR04488">
    <property type="entry name" value="SoxY_true_GGCGG"/>
    <property type="match status" value="1"/>
</dbReference>
<dbReference type="InterPro" id="IPR016568">
    <property type="entry name" value="Sulphur_oxidation_SoxY"/>
</dbReference>
<feature type="signal peptide" evidence="1">
    <location>
        <begin position="1"/>
        <end position="23"/>
    </location>
</feature>
<keyword evidence="1" id="KW-0732">Signal</keyword>
<proteinExistence type="predicted"/>
<reference evidence="3 4" key="1">
    <citation type="submission" date="2018-10" db="EMBL/GenBank/DDBJ databases">
        <authorList>
            <person name="Chen W.-M."/>
        </authorList>
    </citation>
    <scope>NUCLEOTIDE SEQUENCE [LARGE SCALE GENOMIC DNA]</scope>
    <source>
        <strain evidence="3 4">H-5</strain>
    </source>
</reference>
<dbReference type="PIRSF" id="PIRSF010312">
    <property type="entry name" value="Sulphur_oxidation_SoxY"/>
    <property type="match status" value="1"/>
</dbReference>
<dbReference type="Pfam" id="PF13501">
    <property type="entry name" value="SoxY"/>
    <property type="match status" value="1"/>
</dbReference>
<feature type="domain" description="Ig-like SoxY" evidence="2">
    <location>
        <begin position="49"/>
        <end position="143"/>
    </location>
</feature>
<dbReference type="EMBL" id="RJVP01000004">
    <property type="protein sequence ID" value="ROH85838.1"/>
    <property type="molecule type" value="Genomic_DNA"/>
</dbReference>
<organism evidence="3 4">
    <name type="scientific">Pseudomethylobacillus aquaticus</name>
    <dbReference type="NCBI Taxonomy" id="2676064"/>
    <lineage>
        <taxon>Bacteria</taxon>
        <taxon>Pseudomonadati</taxon>
        <taxon>Pseudomonadota</taxon>
        <taxon>Betaproteobacteria</taxon>
        <taxon>Nitrosomonadales</taxon>
        <taxon>Methylophilaceae</taxon>
        <taxon>Pseudomethylobacillus</taxon>
    </lineage>
</organism>
<comment type="caution">
    <text evidence="3">The sequence shown here is derived from an EMBL/GenBank/DDBJ whole genome shotgun (WGS) entry which is preliminary data.</text>
</comment>
<dbReference type="AlphaFoldDB" id="A0A3N0V021"/>
<dbReference type="InterPro" id="IPR038162">
    <property type="entry name" value="SoxY_sf"/>
</dbReference>
<dbReference type="Gene3D" id="2.60.40.2470">
    <property type="entry name" value="SoxY domain"/>
    <property type="match status" value="1"/>
</dbReference>
<feature type="chain" id="PRO_5018065051" evidence="1">
    <location>
        <begin position="24"/>
        <end position="144"/>
    </location>
</feature>
<evidence type="ECO:0000259" key="2">
    <source>
        <dbReference type="Pfam" id="PF13501"/>
    </source>
</evidence>
<protein>
    <submittedName>
        <fullName evidence="3">Thiosulfate oxidation carrier protein SoxY</fullName>
    </submittedName>
</protein>
<dbReference type="RefSeq" id="WP_123237612.1">
    <property type="nucleotide sequence ID" value="NZ_RJVP01000004.1"/>
</dbReference>
<dbReference type="InterPro" id="IPR032711">
    <property type="entry name" value="SoxY"/>
</dbReference>
<name>A0A3N0V021_9PROT</name>
<accession>A0A3N0V021</accession>
<evidence type="ECO:0000313" key="4">
    <source>
        <dbReference type="Proteomes" id="UP000275137"/>
    </source>
</evidence>
<evidence type="ECO:0000313" key="3">
    <source>
        <dbReference type="EMBL" id="ROH85838.1"/>
    </source>
</evidence>
<gene>
    <name evidence="3" type="primary">soxY</name>
    <name evidence="3" type="ORF">ED236_08860</name>
</gene>
<sequence>MQRRHFLGMSLASLLLLPLQALAALWNKAAFEAATVPAARQHLQVASEQPSSEIDIVAPDFAENGAVVQVEVRSRIANTEAIAILVDKNPTPLIANFMFSNGADPYVVTRIKMAESAQLQVIVKVGEHYFTASKQVQVSLGGCG</sequence>